<dbReference type="Pfam" id="PF00389">
    <property type="entry name" value="2-Hacid_dh"/>
    <property type="match status" value="1"/>
</dbReference>
<evidence type="ECO:0000313" key="10">
    <source>
        <dbReference type="Proteomes" id="UP000583800"/>
    </source>
</evidence>
<dbReference type="RefSeq" id="WP_221495733.1">
    <property type="nucleotide sequence ID" value="NZ_JACHJB010000001.1"/>
</dbReference>
<dbReference type="InterPro" id="IPR036291">
    <property type="entry name" value="NAD(P)-bd_dom_sf"/>
</dbReference>
<name>A0A7X0BVU1_9ACTN</name>
<dbReference type="PANTHER" id="PTHR42789">
    <property type="entry name" value="D-ISOMER SPECIFIC 2-HYDROXYACID DEHYDROGENASE FAMILY PROTEIN (AFU_ORTHOLOGUE AFUA_6G10090)"/>
    <property type="match status" value="1"/>
</dbReference>
<dbReference type="EC" id="1.1.1.95" evidence="9"/>
<evidence type="ECO:0000256" key="4">
    <source>
        <dbReference type="ARBA" id="ARBA00023027"/>
    </source>
</evidence>
<evidence type="ECO:0000259" key="8">
    <source>
        <dbReference type="Pfam" id="PF02826"/>
    </source>
</evidence>
<proteinExistence type="inferred from homology"/>
<dbReference type="PANTHER" id="PTHR42789:SF1">
    <property type="entry name" value="D-ISOMER SPECIFIC 2-HYDROXYACID DEHYDROGENASE FAMILY PROTEIN (AFU_ORTHOLOGUE AFUA_6G10090)"/>
    <property type="match status" value="1"/>
</dbReference>
<evidence type="ECO:0000256" key="3">
    <source>
        <dbReference type="ARBA" id="ARBA00023002"/>
    </source>
</evidence>
<protein>
    <submittedName>
        <fullName evidence="9">D-3-phosphoglycerate dehydrogenase</fullName>
        <ecNumber evidence="9">1.1.1.95</ecNumber>
    </submittedName>
</protein>
<evidence type="ECO:0000256" key="2">
    <source>
        <dbReference type="ARBA" id="ARBA00022605"/>
    </source>
</evidence>
<dbReference type="InterPro" id="IPR006139">
    <property type="entry name" value="D-isomer_2_OHA_DH_cat_dom"/>
</dbReference>
<evidence type="ECO:0000259" key="7">
    <source>
        <dbReference type="Pfam" id="PF00389"/>
    </source>
</evidence>
<dbReference type="SUPFAM" id="SSF51735">
    <property type="entry name" value="NAD(P)-binding Rossmann-fold domains"/>
    <property type="match status" value="1"/>
</dbReference>
<dbReference type="EMBL" id="JACHJB010000001">
    <property type="protein sequence ID" value="MBB6343827.1"/>
    <property type="molecule type" value="Genomic_DNA"/>
</dbReference>
<dbReference type="GO" id="GO:0051287">
    <property type="term" value="F:NAD binding"/>
    <property type="evidence" value="ECO:0007669"/>
    <property type="project" value="InterPro"/>
</dbReference>
<organism evidence="9 10">
    <name type="scientific">Nonomuraea muscovyensis</name>
    <dbReference type="NCBI Taxonomy" id="1124761"/>
    <lineage>
        <taxon>Bacteria</taxon>
        <taxon>Bacillati</taxon>
        <taxon>Actinomycetota</taxon>
        <taxon>Actinomycetes</taxon>
        <taxon>Streptosporangiales</taxon>
        <taxon>Streptosporangiaceae</taxon>
        <taxon>Nonomuraea</taxon>
    </lineage>
</organism>
<gene>
    <name evidence="9" type="ORF">FHU36_000336</name>
</gene>
<dbReference type="Gene3D" id="3.40.50.720">
    <property type="entry name" value="NAD(P)-binding Rossmann-like Domain"/>
    <property type="match status" value="2"/>
</dbReference>
<dbReference type="Proteomes" id="UP000583800">
    <property type="component" value="Unassembled WGS sequence"/>
</dbReference>
<keyword evidence="10" id="KW-1185">Reference proteome</keyword>
<comment type="similarity">
    <text evidence="1 5">Belongs to the D-isomer specific 2-hydroxyacid dehydrogenase family.</text>
</comment>
<dbReference type="InterPro" id="IPR029752">
    <property type="entry name" value="D-isomer_DH_CS1"/>
</dbReference>
<feature type="domain" description="D-isomer specific 2-hydroxyacid dehydrogenase NAD-binding" evidence="8">
    <location>
        <begin position="128"/>
        <end position="298"/>
    </location>
</feature>
<feature type="domain" description="D-isomer specific 2-hydroxyacid dehydrogenase catalytic" evidence="7">
    <location>
        <begin position="33"/>
        <end position="321"/>
    </location>
</feature>
<dbReference type="CDD" id="cd12172">
    <property type="entry name" value="PGDH_like_2"/>
    <property type="match status" value="1"/>
</dbReference>
<dbReference type="PROSITE" id="PS00065">
    <property type="entry name" value="D_2_HYDROXYACID_DH_1"/>
    <property type="match status" value="1"/>
</dbReference>
<evidence type="ECO:0000256" key="5">
    <source>
        <dbReference type="RuleBase" id="RU003719"/>
    </source>
</evidence>
<dbReference type="GO" id="GO:0004617">
    <property type="term" value="F:phosphoglycerate dehydrogenase activity"/>
    <property type="evidence" value="ECO:0007669"/>
    <property type="project" value="UniProtKB-EC"/>
</dbReference>
<dbReference type="GO" id="GO:0008652">
    <property type="term" value="P:amino acid biosynthetic process"/>
    <property type="evidence" value="ECO:0007669"/>
    <property type="project" value="UniProtKB-KW"/>
</dbReference>
<evidence type="ECO:0000256" key="1">
    <source>
        <dbReference type="ARBA" id="ARBA00005854"/>
    </source>
</evidence>
<dbReference type="AlphaFoldDB" id="A0A7X0BVU1"/>
<sequence length="324" mass="34032">MSAPAVDAPVTAPRPRRGRVAVTPRSLSAAGHPALSRLREAGYEVVYPAPGRTPTPAELLAVLPGCVGYLAGVEPVTGELLRACPGLRVIARNGVGVDSIDLDAVRELGIELRVAAGANAQGVAELTIALTLAAFRQIPWSDARLKQGEWRRRRGAEVAGRTLGVVGLGQIGRRVAGLAIGLGMRVIGYDAQPGLTLRLGDRFRSGSLAEVAAGADAITLHVPPSPEPLVNDALLRLTRPGTVLVNTARAELVDEQAVVKALQEERLSAYATDVFPTEPPADLRLVRHDRVIATPHVGGFTEESVERATTAAVDNILRVLACGD</sequence>
<reference evidence="9 10" key="1">
    <citation type="submission" date="2020-08" db="EMBL/GenBank/DDBJ databases">
        <title>Sequencing the genomes of 1000 actinobacteria strains.</title>
        <authorList>
            <person name="Klenk H.-P."/>
        </authorList>
    </citation>
    <scope>NUCLEOTIDE SEQUENCE [LARGE SCALE GENOMIC DNA]</scope>
    <source>
        <strain evidence="9 10">DSM 45913</strain>
    </source>
</reference>
<evidence type="ECO:0000256" key="6">
    <source>
        <dbReference type="SAM" id="MobiDB-lite"/>
    </source>
</evidence>
<keyword evidence="3 5" id="KW-0560">Oxidoreductase</keyword>
<keyword evidence="2" id="KW-0028">Amino-acid biosynthesis</keyword>
<dbReference type="InterPro" id="IPR050857">
    <property type="entry name" value="D-2-hydroxyacid_DH"/>
</dbReference>
<accession>A0A7X0BVU1</accession>
<dbReference type="InterPro" id="IPR006140">
    <property type="entry name" value="D-isomer_DH_NAD-bd"/>
</dbReference>
<evidence type="ECO:0000313" key="9">
    <source>
        <dbReference type="EMBL" id="MBB6343827.1"/>
    </source>
</evidence>
<dbReference type="Pfam" id="PF02826">
    <property type="entry name" value="2-Hacid_dh_C"/>
    <property type="match status" value="1"/>
</dbReference>
<feature type="region of interest" description="Disordered" evidence="6">
    <location>
        <begin position="1"/>
        <end position="21"/>
    </location>
</feature>
<keyword evidence="4" id="KW-0520">NAD</keyword>
<dbReference type="SUPFAM" id="SSF52283">
    <property type="entry name" value="Formate/glycerate dehydrogenase catalytic domain-like"/>
    <property type="match status" value="1"/>
</dbReference>
<comment type="caution">
    <text evidence="9">The sequence shown here is derived from an EMBL/GenBank/DDBJ whole genome shotgun (WGS) entry which is preliminary data.</text>
</comment>